<dbReference type="RefSeq" id="WP_269699206.1">
    <property type="nucleotide sequence ID" value="NZ_CP080388.1"/>
</dbReference>
<dbReference type="Pfam" id="PF10979">
    <property type="entry name" value="DUF2786"/>
    <property type="match status" value="1"/>
</dbReference>
<protein>
    <submittedName>
        <fullName evidence="3">DUF2786 domain-containing protein</fullName>
    </submittedName>
</protein>
<gene>
    <name evidence="3" type="ORF">KZ699_17310</name>
</gene>
<evidence type="ECO:0000259" key="2">
    <source>
        <dbReference type="Pfam" id="PF23771"/>
    </source>
</evidence>
<feature type="domain" description="DUF2786" evidence="1">
    <location>
        <begin position="6"/>
        <end position="44"/>
    </location>
</feature>
<keyword evidence="4" id="KW-1185">Reference proteome</keyword>
<dbReference type="EMBL" id="CP080388">
    <property type="protein sequence ID" value="WHO10273.1"/>
    <property type="molecule type" value="Genomic_DNA"/>
</dbReference>
<evidence type="ECO:0000259" key="1">
    <source>
        <dbReference type="Pfam" id="PF10979"/>
    </source>
</evidence>
<sequence>MTTDAIKRRIKALRERTTARGCTEAEAMEAAAKAAQLMRDHGLNASDLVMTEASIGTRTPVASPKALLWNTIATCANCRALVSERRMATGRDITFFGREPGPQIAAYLFEVCENAIKHELSKFRAGDFYQRRRSAKTKRKAVDDFTLGLVQRLAVRLRALFAQSKSGAALLEAEAYLDRRHPHTGTVKQKAHKPRFDEAEHAGWQAGERVNLSHGVDGASSAPRLIGVRS</sequence>
<evidence type="ECO:0000313" key="3">
    <source>
        <dbReference type="EMBL" id="WHO10273.1"/>
    </source>
</evidence>
<dbReference type="InterPro" id="IPR055592">
    <property type="entry name" value="DUF7168"/>
</dbReference>
<name>A0ABY8RSR7_9HYPH</name>
<dbReference type="Proteomes" id="UP001225611">
    <property type="component" value="Chromosome 2"/>
</dbReference>
<organism evidence="3 4">
    <name type="scientific">Agrobacterium cucumeris</name>
    <dbReference type="NCBI Taxonomy" id="2862866"/>
    <lineage>
        <taxon>Bacteria</taxon>
        <taxon>Pseudomonadati</taxon>
        <taxon>Pseudomonadota</taxon>
        <taxon>Alphaproteobacteria</taxon>
        <taxon>Hyphomicrobiales</taxon>
        <taxon>Rhizobiaceae</taxon>
        <taxon>Rhizobium/Agrobacterium group</taxon>
        <taxon>Agrobacterium</taxon>
    </lineage>
</organism>
<proteinExistence type="predicted"/>
<feature type="domain" description="DUF7168" evidence="2">
    <location>
        <begin position="52"/>
        <end position="190"/>
    </location>
</feature>
<accession>A0ABY8RSR7</accession>
<reference evidence="3 4" key="1">
    <citation type="journal article" date="2023" name="Syst. Appl. Microbiol.">
        <title>Agrobacterium cucumeris sp. nov. isolated from crazy roots on cucumber (Cucumis sativus).</title>
        <authorList>
            <person name="Warabieda M."/>
            <person name="Kuzmanovic N."/>
            <person name="Trzcinski P."/>
            <person name="Pulawska J."/>
        </authorList>
    </citation>
    <scope>NUCLEOTIDE SEQUENCE [LARGE SCALE GENOMIC DNA]</scope>
    <source>
        <strain evidence="3 4">O132</strain>
    </source>
</reference>
<dbReference type="Pfam" id="PF23771">
    <property type="entry name" value="DUF7168"/>
    <property type="match status" value="1"/>
</dbReference>
<dbReference type="InterPro" id="IPR024498">
    <property type="entry name" value="DUF2786"/>
</dbReference>
<evidence type="ECO:0000313" key="4">
    <source>
        <dbReference type="Proteomes" id="UP001225611"/>
    </source>
</evidence>